<evidence type="ECO:0000313" key="13">
    <source>
        <dbReference type="EMBL" id="MBK7274878.1"/>
    </source>
</evidence>
<dbReference type="Pfam" id="PF02467">
    <property type="entry name" value="Whib"/>
    <property type="match status" value="1"/>
</dbReference>
<evidence type="ECO:0000256" key="5">
    <source>
        <dbReference type="ARBA" id="ARBA00022723"/>
    </source>
</evidence>
<dbReference type="PANTHER" id="PTHR38839">
    <property type="entry name" value="TRANSCRIPTIONAL REGULATOR WHID-RELATED"/>
    <property type="match status" value="1"/>
</dbReference>
<dbReference type="GO" id="GO:0046872">
    <property type="term" value="F:metal ion binding"/>
    <property type="evidence" value="ECO:0007669"/>
    <property type="project" value="UniProtKB-KW"/>
</dbReference>
<accession>A0A935IYA4</accession>
<dbReference type="Proteomes" id="UP000726105">
    <property type="component" value="Unassembled WGS sequence"/>
</dbReference>
<evidence type="ECO:0000256" key="3">
    <source>
        <dbReference type="ARBA" id="ARBA00006597"/>
    </source>
</evidence>
<dbReference type="GO" id="GO:0005737">
    <property type="term" value="C:cytoplasm"/>
    <property type="evidence" value="ECO:0007669"/>
    <property type="project" value="UniProtKB-SubCell"/>
</dbReference>
<comment type="caution">
    <text evidence="13">The sequence shown here is derived from an EMBL/GenBank/DDBJ whole genome shotgun (WGS) entry which is preliminary data.</text>
</comment>
<keyword evidence="11" id="KW-0804">Transcription</keyword>
<keyword evidence="5" id="KW-0479">Metal-binding</keyword>
<evidence type="ECO:0000256" key="11">
    <source>
        <dbReference type="ARBA" id="ARBA00023163"/>
    </source>
</evidence>
<dbReference type="GO" id="GO:0003677">
    <property type="term" value="F:DNA binding"/>
    <property type="evidence" value="ECO:0007669"/>
    <property type="project" value="UniProtKB-KW"/>
</dbReference>
<feature type="domain" description="4Fe-4S Wbl-type" evidence="12">
    <location>
        <begin position="9"/>
        <end position="78"/>
    </location>
</feature>
<organism evidence="13 14">
    <name type="scientific">Candidatus Phosphoribacter hodrii</name>
    <dbReference type="NCBI Taxonomy" id="2953743"/>
    <lineage>
        <taxon>Bacteria</taxon>
        <taxon>Bacillati</taxon>
        <taxon>Actinomycetota</taxon>
        <taxon>Actinomycetes</taxon>
        <taxon>Micrococcales</taxon>
        <taxon>Dermatophilaceae</taxon>
        <taxon>Candidatus Phosphoribacter</taxon>
    </lineage>
</organism>
<dbReference type="GO" id="GO:0045892">
    <property type="term" value="P:negative regulation of DNA-templated transcription"/>
    <property type="evidence" value="ECO:0007669"/>
    <property type="project" value="TreeGrafter"/>
</dbReference>
<evidence type="ECO:0000259" key="12">
    <source>
        <dbReference type="PROSITE" id="PS51674"/>
    </source>
</evidence>
<comment type="cofactor">
    <cofactor evidence="1">
        <name>[4Fe-4S] cluster</name>
        <dbReference type="ChEBI" id="CHEBI:49883"/>
    </cofactor>
</comment>
<reference evidence="13 14" key="1">
    <citation type="submission" date="2020-10" db="EMBL/GenBank/DDBJ databases">
        <title>Connecting structure to function with the recovery of over 1000 high-quality activated sludge metagenome-assembled genomes encoding full-length rRNA genes using long-read sequencing.</title>
        <authorList>
            <person name="Singleton C.M."/>
            <person name="Petriglieri F."/>
            <person name="Kristensen J.M."/>
            <person name="Kirkegaard R.H."/>
            <person name="Michaelsen T.Y."/>
            <person name="Andersen M.H."/>
            <person name="Karst S.M."/>
            <person name="Dueholm M.S."/>
            <person name="Nielsen P.H."/>
            <person name="Albertsen M."/>
        </authorList>
    </citation>
    <scope>NUCLEOTIDE SEQUENCE [LARGE SCALE GENOMIC DNA]</scope>
    <source>
        <strain evidence="13">Ega_18-Q3-R5-49_MAXAC.001</strain>
    </source>
</reference>
<dbReference type="GO" id="GO:0051539">
    <property type="term" value="F:4 iron, 4 sulfur cluster binding"/>
    <property type="evidence" value="ECO:0007669"/>
    <property type="project" value="UniProtKB-KW"/>
</dbReference>
<keyword evidence="9" id="KW-0238">DNA-binding</keyword>
<evidence type="ECO:0000256" key="4">
    <source>
        <dbReference type="ARBA" id="ARBA00022485"/>
    </source>
</evidence>
<evidence type="ECO:0000256" key="7">
    <source>
        <dbReference type="ARBA" id="ARBA00023014"/>
    </source>
</evidence>
<evidence type="ECO:0000256" key="6">
    <source>
        <dbReference type="ARBA" id="ARBA00023004"/>
    </source>
</evidence>
<dbReference type="PROSITE" id="PS51674">
    <property type="entry name" value="4FE4S_WBL"/>
    <property type="match status" value="1"/>
</dbReference>
<evidence type="ECO:0000256" key="1">
    <source>
        <dbReference type="ARBA" id="ARBA00001966"/>
    </source>
</evidence>
<name>A0A935IYA4_9MICO</name>
<dbReference type="GO" id="GO:0045454">
    <property type="term" value="P:cell redox homeostasis"/>
    <property type="evidence" value="ECO:0007669"/>
    <property type="project" value="TreeGrafter"/>
</dbReference>
<evidence type="ECO:0000256" key="8">
    <source>
        <dbReference type="ARBA" id="ARBA00023015"/>
    </source>
</evidence>
<comment type="similarity">
    <text evidence="3">Belongs to the WhiB family.</text>
</comment>
<dbReference type="EMBL" id="JADJIB010000016">
    <property type="protein sequence ID" value="MBK7274878.1"/>
    <property type="molecule type" value="Genomic_DNA"/>
</dbReference>
<comment type="subcellular location">
    <subcellularLocation>
        <location evidence="2">Cytoplasm</location>
    </subcellularLocation>
</comment>
<evidence type="ECO:0000256" key="10">
    <source>
        <dbReference type="ARBA" id="ARBA00023157"/>
    </source>
</evidence>
<keyword evidence="4" id="KW-0004">4Fe-4S</keyword>
<dbReference type="GO" id="GO:0047134">
    <property type="term" value="F:protein-disulfide reductase [NAD(P)H] activity"/>
    <property type="evidence" value="ECO:0007669"/>
    <property type="project" value="TreeGrafter"/>
</dbReference>
<keyword evidence="7" id="KW-0411">Iron-sulfur</keyword>
<dbReference type="InterPro" id="IPR003482">
    <property type="entry name" value="Whib"/>
</dbReference>
<evidence type="ECO:0000256" key="9">
    <source>
        <dbReference type="ARBA" id="ARBA00023125"/>
    </source>
</evidence>
<gene>
    <name evidence="13" type="ORF">IPI13_17635</name>
</gene>
<dbReference type="InterPro" id="IPR034768">
    <property type="entry name" value="4FE4S_WBL"/>
</dbReference>
<keyword evidence="6" id="KW-0408">Iron</keyword>
<evidence type="ECO:0000256" key="2">
    <source>
        <dbReference type="ARBA" id="ARBA00004496"/>
    </source>
</evidence>
<evidence type="ECO:0000313" key="14">
    <source>
        <dbReference type="Proteomes" id="UP000726105"/>
    </source>
</evidence>
<keyword evidence="10" id="KW-1015">Disulfide bond</keyword>
<sequence>MSTWRDSARCIGTDPEMWFVATPGQRASNRDREDHAASVLLMRAICAACPVIAPCLEEALRRDEHGFWGGLTEAERAQIRGRKARVGNKAADPLLEQAMAEAREARRGRVA</sequence>
<protein>
    <submittedName>
        <fullName evidence="13">WhiB family transcriptional regulator</fullName>
    </submittedName>
</protein>
<dbReference type="AlphaFoldDB" id="A0A935IYA4"/>
<keyword evidence="8" id="KW-0805">Transcription regulation</keyword>
<proteinExistence type="inferred from homology"/>